<name>A0A427YRC6_9TREE</name>
<dbReference type="InterPro" id="IPR021369">
    <property type="entry name" value="DUF2985"/>
</dbReference>
<keyword evidence="2" id="KW-0812">Transmembrane</keyword>
<dbReference type="EMBL" id="RSCD01000003">
    <property type="protein sequence ID" value="RSH93673.1"/>
    <property type="molecule type" value="Genomic_DNA"/>
</dbReference>
<sequence length="778" mass="83458">MSMFRRPTTVTEEDDEALPLPVSSTHTRPSRPRPAIRLSSLYGGANSPSSPLTDTDSPTTRRRAHTVSVSFAQSPSLTAPSRRFPTDNAGVEAQNVTPTGTGTVTGNETGVVPRAEAGEGIDETTGRTSQSTRRGSAPDPHPPHAERSSGSGSGSGSRRRSSSTGRRGSIVDRVKNRNSSSSRDEARARSPVCVELEEPDGREQELDDEIVGMLDVVDPHVSTVNSLQNMTNSLMIPPLPALWSRRPEVIIHPSDEDIRAAEQAPPTTPSTARRGTTSRPRSSTVAQLFPPFAPVPPSAGPPAAPPPTAAGLPMETGVKTAAEAEAEAESDAASEKGGHELDAHVRHILSQSKRDAIKRTARGVWTFVKTPMGAITAIYGFLVAFWGAAIVLFLLGWINAGSKYQNDVWVEISSQVENGLFTLTGVGLIPWRVIDVYRFSIIWTLKSKNERLRKKRGLPPIADPNDIPDPKDQADYVAVLSDKDQETLRYQQEKFARSQTWYRPHATATHRAFPMSWALWNTILMVGNSFFQCILCGCMWGMNWHVRPPWTTGTLIPLSFLCGIGAGVLIWRGSVRTRKRATVEDRLRQALGVPLALGAPRSKDGTILLGQNKAPLDIEEEGEGERVGEQKGILNGVGDGTKKGDGDGSEGDTRLDSRLGNQCGSSEGGEKEYKLERELTAGTTGTAGTIDTKSGEGHSLDTTTLSKEVSPRSDRRTTVSFGTVREEGELAPGHGDGAEGAGEETAKGRKRGTTVAAPGRRDGGSLGGSDETDIRGNA</sequence>
<feature type="compositionally biased region" description="Low complexity" evidence="1">
    <location>
        <begin position="47"/>
        <end position="58"/>
    </location>
</feature>
<dbReference type="STRING" id="1890683.A0A427YRC6"/>
<accession>A0A427YRC6</accession>
<keyword evidence="2" id="KW-1133">Transmembrane helix</keyword>
<feature type="compositionally biased region" description="Low complexity" evidence="1">
    <location>
        <begin position="126"/>
        <end position="135"/>
    </location>
</feature>
<feature type="region of interest" description="Disordered" evidence="1">
    <location>
        <begin position="256"/>
        <end position="313"/>
    </location>
</feature>
<feature type="transmembrane region" description="Helical" evidence="2">
    <location>
        <begin position="518"/>
        <end position="542"/>
    </location>
</feature>
<evidence type="ECO:0000256" key="2">
    <source>
        <dbReference type="SAM" id="Phobius"/>
    </source>
</evidence>
<organism evidence="3 4">
    <name type="scientific">Saitozyma podzolica</name>
    <dbReference type="NCBI Taxonomy" id="1890683"/>
    <lineage>
        <taxon>Eukaryota</taxon>
        <taxon>Fungi</taxon>
        <taxon>Dikarya</taxon>
        <taxon>Basidiomycota</taxon>
        <taxon>Agaricomycotina</taxon>
        <taxon>Tremellomycetes</taxon>
        <taxon>Tremellales</taxon>
        <taxon>Trimorphomycetaceae</taxon>
        <taxon>Saitozyma</taxon>
    </lineage>
</organism>
<dbReference type="PANTHER" id="PTHR35872:SF2">
    <property type="entry name" value="INTEGRAL MEMBRANE PROTEIN (AFU_ORTHOLOGUE AFUA_5G07110)"/>
    <property type="match status" value="1"/>
</dbReference>
<feature type="transmembrane region" description="Helical" evidence="2">
    <location>
        <begin position="377"/>
        <end position="400"/>
    </location>
</feature>
<protein>
    <submittedName>
        <fullName evidence="3">Uncharacterized protein</fullName>
    </submittedName>
</protein>
<feature type="compositionally biased region" description="Polar residues" evidence="1">
    <location>
        <begin position="67"/>
        <end position="79"/>
    </location>
</feature>
<evidence type="ECO:0000313" key="4">
    <source>
        <dbReference type="Proteomes" id="UP000279259"/>
    </source>
</evidence>
<feature type="region of interest" description="Disordered" evidence="1">
    <location>
        <begin position="619"/>
        <end position="778"/>
    </location>
</feature>
<feature type="compositionally biased region" description="Low complexity" evidence="1">
    <location>
        <begin position="95"/>
        <end position="113"/>
    </location>
</feature>
<feature type="compositionally biased region" description="Low complexity" evidence="1">
    <location>
        <begin position="269"/>
        <end position="290"/>
    </location>
</feature>
<feature type="compositionally biased region" description="Low complexity" evidence="1">
    <location>
        <begin position="680"/>
        <end position="689"/>
    </location>
</feature>
<feature type="compositionally biased region" description="Basic and acidic residues" evidence="1">
    <location>
        <begin position="640"/>
        <end position="657"/>
    </location>
</feature>
<feature type="region of interest" description="Disordered" evidence="1">
    <location>
        <begin position="1"/>
        <end position="206"/>
    </location>
</feature>
<keyword evidence="4" id="KW-1185">Reference proteome</keyword>
<dbReference type="Proteomes" id="UP000279259">
    <property type="component" value="Unassembled WGS sequence"/>
</dbReference>
<feature type="compositionally biased region" description="Pro residues" evidence="1">
    <location>
        <begin position="291"/>
        <end position="308"/>
    </location>
</feature>
<dbReference type="PANTHER" id="PTHR35872">
    <property type="entry name" value="INTEGRAL MEMBRANE PROTEIN (AFU_ORTHOLOGUE AFUA_5G07110)"/>
    <property type="match status" value="1"/>
</dbReference>
<feature type="transmembrane region" description="Helical" evidence="2">
    <location>
        <begin position="554"/>
        <end position="571"/>
    </location>
</feature>
<comment type="caution">
    <text evidence="3">The sequence shown here is derived from an EMBL/GenBank/DDBJ whole genome shotgun (WGS) entry which is preliminary data.</text>
</comment>
<dbReference type="Pfam" id="PF11204">
    <property type="entry name" value="DUF2985"/>
    <property type="match status" value="1"/>
</dbReference>
<reference evidence="3 4" key="1">
    <citation type="submission" date="2018-11" db="EMBL/GenBank/DDBJ databases">
        <title>Genome sequence of Saitozyma podzolica DSM 27192.</title>
        <authorList>
            <person name="Aliyu H."/>
            <person name="Gorte O."/>
            <person name="Ochsenreither K."/>
        </authorList>
    </citation>
    <scope>NUCLEOTIDE SEQUENCE [LARGE SCALE GENOMIC DNA]</scope>
    <source>
        <strain evidence="3 4">DSM 27192</strain>
    </source>
</reference>
<proteinExistence type="predicted"/>
<evidence type="ECO:0000256" key="1">
    <source>
        <dbReference type="SAM" id="MobiDB-lite"/>
    </source>
</evidence>
<keyword evidence="2" id="KW-0472">Membrane</keyword>
<feature type="compositionally biased region" description="Basic and acidic residues" evidence="1">
    <location>
        <begin position="668"/>
        <end position="679"/>
    </location>
</feature>
<gene>
    <name evidence="3" type="ORF">EHS25_006320</name>
</gene>
<dbReference type="AlphaFoldDB" id="A0A427YRC6"/>
<evidence type="ECO:0000313" key="3">
    <source>
        <dbReference type="EMBL" id="RSH93673.1"/>
    </source>
</evidence>
<dbReference type="OrthoDB" id="3365211at2759"/>